<protein>
    <submittedName>
        <fullName evidence="1">Uncharacterized protein</fullName>
    </submittedName>
</protein>
<reference evidence="2" key="1">
    <citation type="journal article" date="2010" name="Genome Res.">
        <title>Population genomic sequencing of Coccidioides fungi reveals recent hybridization and transposon control.</title>
        <authorList>
            <person name="Neafsey D.E."/>
            <person name="Barker B.M."/>
            <person name="Sharpton T.J."/>
            <person name="Stajich J.E."/>
            <person name="Park D.J."/>
            <person name="Whiston E."/>
            <person name="Hung C.-Y."/>
            <person name="McMahan C."/>
            <person name="White J."/>
            <person name="Sykes S."/>
            <person name="Heiman D."/>
            <person name="Young S."/>
            <person name="Zeng Q."/>
            <person name="Abouelleil A."/>
            <person name="Aftuck L."/>
            <person name="Bessette D."/>
            <person name="Brown A."/>
            <person name="FitzGerald M."/>
            <person name="Lui A."/>
            <person name="Macdonald J.P."/>
            <person name="Priest M."/>
            <person name="Orbach M.J."/>
            <person name="Galgiani J.N."/>
            <person name="Kirkland T.N."/>
            <person name="Cole G.T."/>
            <person name="Birren B.W."/>
            <person name="Henn M.R."/>
            <person name="Taylor J.W."/>
            <person name="Rounsley S.D."/>
        </authorList>
    </citation>
    <scope>NUCLEOTIDE SEQUENCE [LARGE SCALE GENOMIC DNA]</scope>
    <source>
        <strain evidence="2">H538.4</strain>
    </source>
</reference>
<dbReference type="VEuPathDB" id="FungiDB:CIHG_10493"/>
<sequence>MTPESIGLNYIHYGNSFKRRPPGYSTFPSTRVSLGVSGKAIFCMVFFWTSQPTPSINGPFNSEAALNEGLALKIS</sequence>
<dbReference type="Proteomes" id="UP000054563">
    <property type="component" value="Unassembled WGS sequence"/>
</dbReference>
<organism evidence="1 2">
    <name type="scientific">Coccidioides immitis H538.4</name>
    <dbReference type="NCBI Taxonomy" id="396776"/>
    <lineage>
        <taxon>Eukaryota</taxon>
        <taxon>Fungi</taxon>
        <taxon>Dikarya</taxon>
        <taxon>Ascomycota</taxon>
        <taxon>Pezizomycotina</taxon>
        <taxon>Eurotiomycetes</taxon>
        <taxon>Eurotiomycetidae</taxon>
        <taxon>Onygenales</taxon>
        <taxon>Onygenaceae</taxon>
        <taxon>Coccidioides</taxon>
    </lineage>
</organism>
<dbReference type="EMBL" id="DS017163">
    <property type="protein sequence ID" value="KMU92706.1"/>
    <property type="molecule type" value="Genomic_DNA"/>
</dbReference>
<gene>
    <name evidence="1" type="ORF">CIHG_10493</name>
</gene>
<dbReference type="AlphaFoldDB" id="A0A0J8S764"/>
<name>A0A0J8S764_COCIT</name>
<accession>A0A0J8S764</accession>
<proteinExistence type="predicted"/>
<evidence type="ECO:0000313" key="1">
    <source>
        <dbReference type="EMBL" id="KMU92706.1"/>
    </source>
</evidence>
<evidence type="ECO:0000313" key="2">
    <source>
        <dbReference type="Proteomes" id="UP000054563"/>
    </source>
</evidence>